<dbReference type="PANTHER" id="PTHR45749">
    <property type="match status" value="1"/>
</dbReference>
<dbReference type="Proteomes" id="UP000478052">
    <property type="component" value="Unassembled WGS sequence"/>
</dbReference>
<dbReference type="InterPro" id="IPR012337">
    <property type="entry name" value="RNaseH-like_sf"/>
</dbReference>
<dbReference type="OrthoDB" id="6611901at2759"/>
<dbReference type="PANTHER" id="PTHR45749:SF23">
    <property type="entry name" value="ZINC FINGER MYM-TYPE PROTEIN 1-LIKE"/>
    <property type="match status" value="1"/>
</dbReference>
<name>A0A6G0W1Y5_APHCR</name>
<sequence length="216" mass="25029">MSGIYNGLQAHIRPLYVPCAAHSLNLVGQNAAEATSEGTRFFYNTQMIYNFFSGSISHWEILEKCLDKTPDSLTIKNLCKTRWSSRYDVCKSLNVGYKEILQSLEKIYLDKNQRLATCHEARSIHKKINSLEFSFLLSMWSPILKRFDATSKTLQSENIDLSIVISLYRSLKDYIGNMRSSFHLFLENSQIRCGSEIFSWEISRTKKKNQRFISKI</sequence>
<organism evidence="1 2">
    <name type="scientific">Aphis craccivora</name>
    <name type="common">Cowpea aphid</name>
    <dbReference type="NCBI Taxonomy" id="307492"/>
    <lineage>
        <taxon>Eukaryota</taxon>
        <taxon>Metazoa</taxon>
        <taxon>Ecdysozoa</taxon>
        <taxon>Arthropoda</taxon>
        <taxon>Hexapoda</taxon>
        <taxon>Insecta</taxon>
        <taxon>Pterygota</taxon>
        <taxon>Neoptera</taxon>
        <taxon>Paraneoptera</taxon>
        <taxon>Hemiptera</taxon>
        <taxon>Sternorrhyncha</taxon>
        <taxon>Aphidomorpha</taxon>
        <taxon>Aphidoidea</taxon>
        <taxon>Aphididae</taxon>
        <taxon>Aphidini</taxon>
        <taxon>Aphis</taxon>
        <taxon>Aphis</taxon>
    </lineage>
</organism>
<dbReference type="SUPFAM" id="SSF53098">
    <property type="entry name" value="Ribonuclease H-like"/>
    <property type="match status" value="1"/>
</dbReference>
<reference evidence="1 2" key="1">
    <citation type="submission" date="2019-08" db="EMBL/GenBank/DDBJ databases">
        <title>Whole genome of Aphis craccivora.</title>
        <authorList>
            <person name="Voronova N.V."/>
            <person name="Shulinski R.S."/>
            <person name="Bandarenka Y.V."/>
            <person name="Zhorov D.G."/>
            <person name="Warner D."/>
        </authorList>
    </citation>
    <scope>NUCLEOTIDE SEQUENCE [LARGE SCALE GENOMIC DNA]</scope>
    <source>
        <strain evidence="1">180601</strain>
        <tissue evidence="1">Whole Body</tissue>
    </source>
</reference>
<proteinExistence type="predicted"/>
<dbReference type="AlphaFoldDB" id="A0A6G0W1Y5"/>
<protein>
    <submittedName>
        <fullName evidence="1">Zinc finger MYM-type protein 1-like</fullName>
    </submittedName>
</protein>
<evidence type="ECO:0000313" key="1">
    <source>
        <dbReference type="EMBL" id="KAF0715461.1"/>
    </source>
</evidence>
<evidence type="ECO:0000313" key="2">
    <source>
        <dbReference type="Proteomes" id="UP000478052"/>
    </source>
</evidence>
<keyword evidence="2" id="KW-1185">Reference proteome</keyword>
<accession>A0A6G0W1Y5</accession>
<gene>
    <name evidence="1" type="ORF">FWK35_00028007</name>
</gene>
<comment type="caution">
    <text evidence="1">The sequence shown here is derived from an EMBL/GenBank/DDBJ whole genome shotgun (WGS) entry which is preliminary data.</text>
</comment>
<dbReference type="EMBL" id="VUJU01010183">
    <property type="protein sequence ID" value="KAF0715461.1"/>
    <property type="molecule type" value="Genomic_DNA"/>
</dbReference>